<sequence length="51" mass="5527">MRVLLVTLSLIFVSFSSFAENGGAPGTICQMESGQVITTHLERCPKNTTKL</sequence>
<evidence type="ECO:0000313" key="3">
    <source>
        <dbReference type="Proteomes" id="UP001607125"/>
    </source>
</evidence>
<accession>A0ABW7INR5</accession>
<name>A0ABW7INR5_9VIBR</name>
<evidence type="ECO:0000313" key="2">
    <source>
        <dbReference type="EMBL" id="MFH0263264.1"/>
    </source>
</evidence>
<evidence type="ECO:0000256" key="1">
    <source>
        <dbReference type="SAM" id="SignalP"/>
    </source>
</evidence>
<feature type="signal peptide" evidence="1">
    <location>
        <begin position="1"/>
        <end position="19"/>
    </location>
</feature>
<dbReference type="Proteomes" id="UP001607125">
    <property type="component" value="Unassembled WGS sequence"/>
</dbReference>
<gene>
    <name evidence="2" type="ORF">ACGRH2_22980</name>
</gene>
<dbReference type="RefSeq" id="WP_167360946.1">
    <property type="nucleotide sequence ID" value="NZ_JAPQMW010000039.1"/>
</dbReference>
<feature type="chain" id="PRO_5045183986" description="Secreted protein" evidence="1">
    <location>
        <begin position="20"/>
        <end position="51"/>
    </location>
</feature>
<keyword evidence="1" id="KW-0732">Signal</keyword>
<comment type="caution">
    <text evidence="2">The sequence shown here is derived from an EMBL/GenBank/DDBJ whole genome shotgun (WGS) entry which is preliminary data.</text>
</comment>
<organism evidence="2 3">
    <name type="scientific">Vibrio barjaei</name>
    <dbReference type="NCBI Taxonomy" id="1676683"/>
    <lineage>
        <taxon>Bacteria</taxon>
        <taxon>Pseudomonadati</taxon>
        <taxon>Pseudomonadota</taxon>
        <taxon>Gammaproteobacteria</taxon>
        <taxon>Vibrionales</taxon>
        <taxon>Vibrionaceae</taxon>
        <taxon>Vibrio</taxon>
    </lineage>
</organism>
<protein>
    <recommendedName>
        <fullName evidence="4">Secreted protein</fullName>
    </recommendedName>
</protein>
<keyword evidence="3" id="KW-1185">Reference proteome</keyword>
<dbReference type="EMBL" id="JBIHSF010000011">
    <property type="protein sequence ID" value="MFH0263264.1"/>
    <property type="molecule type" value="Genomic_DNA"/>
</dbReference>
<evidence type="ECO:0008006" key="4">
    <source>
        <dbReference type="Google" id="ProtNLM"/>
    </source>
</evidence>
<proteinExistence type="predicted"/>
<reference evidence="2 3" key="1">
    <citation type="submission" date="2024-10" db="EMBL/GenBank/DDBJ databases">
        <authorList>
            <person name="Yibar A."/>
            <person name="Saticioglu I.B."/>
            <person name="Duman M."/>
            <person name="Ajmi N."/>
            <person name="Gurler F."/>
            <person name="Ay H."/>
            <person name="Onuk E."/>
            <person name="Guler S."/>
            <person name="Romalde J.L."/>
        </authorList>
    </citation>
    <scope>NUCLEOTIDE SEQUENCE [LARGE SCALE GENOMIC DNA]</scope>
    <source>
        <strain evidence="2 3">1-TCBS-B</strain>
    </source>
</reference>